<evidence type="ECO:0000256" key="1">
    <source>
        <dbReference type="SAM" id="Coils"/>
    </source>
</evidence>
<proteinExistence type="predicted"/>
<keyword evidence="1" id="KW-0175">Coiled coil</keyword>
<dbReference type="EMBL" id="WNYA01000007">
    <property type="protein sequence ID" value="KAG8560088.1"/>
    <property type="molecule type" value="Genomic_DNA"/>
</dbReference>
<evidence type="ECO:0000313" key="2">
    <source>
        <dbReference type="EMBL" id="KAG8560088.1"/>
    </source>
</evidence>
<gene>
    <name evidence="2" type="ORF">GDO81_014781</name>
</gene>
<name>A0AAV7AIZ8_ENGPU</name>
<dbReference type="Proteomes" id="UP000824782">
    <property type="component" value="Unassembled WGS sequence"/>
</dbReference>
<evidence type="ECO:0000313" key="3">
    <source>
        <dbReference type="Proteomes" id="UP000824782"/>
    </source>
</evidence>
<dbReference type="AlphaFoldDB" id="A0AAV7AIZ8"/>
<accession>A0AAV7AIZ8</accession>
<comment type="caution">
    <text evidence="2">The sequence shown here is derived from an EMBL/GenBank/DDBJ whole genome shotgun (WGS) entry which is preliminary data.</text>
</comment>
<feature type="coiled-coil region" evidence="1">
    <location>
        <begin position="8"/>
        <end position="35"/>
    </location>
</feature>
<keyword evidence="3" id="KW-1185">Reference proteome</keyword>
<protein>
    <submittedName>
        <fullName evidence="2">Uncharacterized protein</fullName>
    </submittedName>
</protein>
<organism evidence="2 3">
    <name type="scientific">Engystomops pustulosus</name>
    <name type="common">Tungara frog</name>
    <name type="synonym">Physalaemus pustulosus</name>
    <dbReference type="NCBI Taxonomy" id="76066"/>
    <lineage>
        <taxon>Eukaryota</taxon>
        <taxon>Metazoa</taxon>
        <taxon>Chordata</taxon>
        <taxon>Craniata</taxon>
        <taxon>Vertebrata</taxon>
        <taxon>Euteleostomi</taxon>
        <taxon>Amphibia</taxon>
        <taxon>Batrachia</taxon>
        <taxon>Anura</taxon>
        <taxon>Neobatrachia</taxon>
        <taxon>Hyloidea</taxon>
        <taxon>Leptodactylidae</taxon>
        <taxon>Leiuperinae</taxon>
        <taxon>Engystomops</taxon>
    </lineage>
</organism>
<reference evidence="2" key="1">
    <citation type="thesis" date="2020" institute="ProQuest LLC" country="789 East Eisenhower Parkway, Ann Arbor, MI, USA">
        <title>Comparative Genomics and Chromosome Evolution.</title>
        <authorList>
            <person name="Mudd A.B."/>
        </authorList>
    </citation>
    <scope>NUCLEOTIDE SEQUENCE</scope>
    <source>
        <strain evidence="2">237g6f4</strain>
        <tissue evidence="2">Blood</tissue>
    </source>
</reference>
<sequence>MEDEEEVEVREEVREENIEEEIEEVMEEEEDDNTEDEGWESAEMRRWWWTIRALGGPIRITTVRMLRFFDLFDNT</sequence>